<name>A0A9E6RA92_9HYPH</name>
<dbReference type="Proteomes" id="UP000825701">
    <property type="component" value="Chromosome"/>
</dbReference>
<evidence type="ECO:0000313" key="2">
    <source>
        <dbReference type="Proteomes" id="UP000825701"/>
    </source>
</evidence>
<organism evidence="1 2">
    <name type="scientific">Chenggangzhangella methanolivorans</name>
    <dbReference type="NCBI Taxonomy" id="1437009"/>
    <lineage>
        <taxon>Bacteria</taxon>
        <taxon>Pseudomonadati</taxon>
        <taxon>Pseudomonadota</taxon>
        <taxon>Alphaproteobacteria</taxon>
        <taxon>Hyphomicrobiales</taxon>
        <taxon>Methylopilaceae</taxon>
        <taxon>Chenggangzhangella</taxon>
    </lineage>
</organism>
<evidence type="ECO:0000313" key="1">
    <source>
        <dbReference type="EMBL" id="QZN99517.1"/>
    </source>
</evidence>
<dbReference type="AlphaFoldDB" id="A0A9E6RA92"/>
<keyword evidence="2" id="KW-1185">Reference proteome</keyword>
<dbReference type="EMBL" id="CP081869">
    <property type="protein sequence ID" value="QZN99517.1"/>
    <property type="molecule type" value="Genomic_DNA"/>
</dbReference>
<dbReference type="KEGG" id="cmet:K6K41_22855"/>
<sequence length="119" mass="13064">MQHALGFRRLSWANVQHLSAGERVCAFLRALHPARTAQNVHADTRGRIAVKTIERMLERESAPSLDNFIHLSEAYGSALLVATFGPHAPDGLEALAREQQRSGLDDEIAALVALRDELA</sequence>
<gene>
    <name evidence="1" type="ORF">K6K41_22855</name>
</gene>
<dbReference type="RefSeq" id="WP_261402598.1">
    <property type="nucleotide sequence ID" value="NZ_CP081869.1"/>
</dbReference>
<accession>A0A9E6RA92</accession>
<proteinExistence type="predicted"/>
<reference evidence="1" key="1">
    <citation type="submission" date="2021-08" db="EMBL/GenBank/DDBJ databases">
        <authorList>
            <person name="Zhang H."/>
            <person name="Xu M."/>
            <person name="Yu Z."/>
            <person name="Yang L."/>
            <person name="Cai Y."/>
        </authorList>
    </citation>
    <scope>NUCLEOTIDE SEQUENCE</scope>
    <source>
        <strain evidence="1">CHL1</strain>
    </source>
</reference>
<protein>
    <submittedName>
        <fullName evidence="1">Uncharacterized protein</fullName>
    </submittedName>
</protein>